<name>A0A5C5YJP2_9BACT</name>
<accession>A0A5C5YJP2</accession>
<evidence type="ECO:0000313" key="1">
    <source>
        <dbReference type="EMBL" id="TWT75111.1"/>
    </source>
</evidence>
<evidence type="ECO:0008006" key="3">
    <source>
        <dbReference type="Google" id="ProtNLM"/>
    </source>
</evidence>
<protein>
    <recommendedName>
        <fullName evidence="3">DUF2237 domain-containing protein</fullName>
    </recommendedName>
</protein>
<comment type="caution">
    <text evidence="1">The sequence shown here is derived from an EMBL/GenBank/DDBJ whole genome shotgun (WGS) entry which is preliminary data.</text>
</comment>
<gene>
    <name evidence="1" type="ORF">CA85_03990</name>
</gene>
<dbReference type="InterPro" id="IPR018714">
    <property type="entry name" value="DUF2237"/>
</dbReference>
<dbReference type="Pfam" id="PF09996">
    <property type="entry name" value="DUF2237"/>
    <property type="match status" value="1"/>
</dbReference>
<evidence type="ECO:0000313" key="2">
    <source>
        <dbReference type="Proteomes" id="UP000318053"/>
    </source>
</evidence>
<organism evidence="1 2">
    <name type="scientific">Allorhodopirellula solitaria</name>
    <dbReference type="NCBI Taxonomy" id="2527987"/>
    <lineage>
        <taxon>Bacteria</taxon>
        <taxon>Pseudomonadati</taxon>
        <taxon>Planctomycetota</taxon>
        <taxon>Planctomycetia</taxon>
        <taxon>Pirellulales</taxon>
        <taxon>Pirellulaceae</taxon>
        <taxon>Allorhodopirellula</taxon>
    </lineage>
</organism>
<keyword evidence="2" id="KW-1185">Reference proteome</keyword>
<dbReference type="Proteomes" id="UP000318053">
    <property type="component" value="Unassembled WGS sequence"/>
</dbReference>
<dbReference type="PANTHER" id="PTHR37466:SF1">
    <property type="entry name" value="SLR1628 PROTEIN"/>
    <property type="match status" value="1"/>
</dbReference>
<dbReference type="EMBL" id="SJPK01000001">
    <property type="protein sequence ID" value="TWT75111.1"/>
    <property type="molecule type" value="Genomic_DNA"/>
</dbReference>
<dbReference type="AlphaFoldDB" id="A0A5C5YJP2"/>
<proteinExistence type="predicted"/>
<reference evidence="1 2" key="1">
    <citation type="submission" date="2019-02" db="EMBL/GenBank/DDBJ databases">
        <title>Deep-cultivation of Planctomycetes and their phenomic and genomic characterization uncovers novel biology.</title>
        <authorList>
            <person name="Wiegand S."/>
            <person name="Jogler M."/>
            <person name="Boedeker C."/>
            <person name="Pinto D."/>
            <person name="Vollmers J."/>
            <person name="Rivas-Marin E."/>
            <person name="Kohn T."/>
            <person name="Peeters S.H."/>
            <person name="Heuer A."/>
            <person name="Rast P."/>
            <person name="Oberbeckmann S."/>
            <person name="Bunk B."/>
            <person name="Jeske O."/>
            <person name="Meyerdierks A."/>
            <person name="Storesund J.E."/>
            <person name="Kallscheuer N."/>
            <person name="Luecker S."/>
            <person name="Lage O.M."/>
            <person name="Pohl T."/>
            <person name="Merkel B.J."/>
            <person name="Hornburger P."/>
            <person name="Mueller R.-W."/>
            <person name="Bruemmer F."/>
            <person name="Labrenz M."/>
            <person name="Spormann A.M."/>
            <person name="Op Den Camp H."/>
            <person name="Overmann J."/>
            <person name="Amann R."/>
            <person name="Jetten M.S.M."/>
            <person name="Mascher T."/>
            <person name="Medema M.H."/>
            <person name="Devos D.P."/>
            <person name="Kaster A.-K."/>
            <person name="Ovreas L."/>
            <person name="Rohde M."/>
            <person name="Galperin M.Y."/>
            <person name="Jogler C."/>
        </authorList>
    </citation>
    <scope>NUCLEOTIDE SEQUENCE [LARGE SCALE GENOMIC DNA]</scope>
    <source>
        <strain evidence="1 2">CA85</strain>
    </source>
</reference>
<dbReference type="Gene3D" id="3.30.56.110">
    <property type="entry name" value="Protein of unknown function DUF2237"/>
    <property type="match status" value="1"/>
</dbReference>
<dbReference type="PANTHER" id="PTHR37466">
    <property type="entry name" value="SLR1628 PROTEIN"/>
    <property type="match status" value="1"/>
</dbReference>
<sequence>MPHSPSGAKNVLGTDLEVCSTDPMTGFYRDGCCNTGGQDVGLHVVCIKATADFLEFSQARGNDLSTPMPMYQFPGLQPGDRWCLCAARWKEAYDAGKAPQVHLEATHISALEFASLEELQQHSL</sequence>
<dbReference type="OrthoDB" id="9792525at2"/>
<dbReference type="RefSeq" id="WP_146389590.1">
    <property type="nucleotide sequence ID" value="NZ_SJPK01000001.1"/>
</dbReference>